<feature type="domain" description="RCC1-like" evidence="5">
    <location>
        <begin position="97"/>
        <end position="497"/>
    </location>
</feature>
<evidence type="ECO:0000313" key="6">
    <source>
        <dbReference type="EMBL" id="EAR85080.3"/>
    </source>
</evidence>
<keyword evidence="7" id="KW-1185">Reference proteome</keyword>
<dbReference type="Pfam" id="PF25390">
    <property type="entry name" value="WD40_RLD"/>
    <property type="match status" value="1"/>
</dbReference>
<feature type="region of interest" description="Disordered" evidence="4">
    <location>
        <begin position="533"/>
        <end position="726"/>
    </location>
</feature>
<dbReference type="KEGG" id="tet:TTHERM_00530380"/>
<dbReference type="STRING" id="312017.I7LZX3"/>
<dbReference type="PANTHER" id="PTHR45982:SF1">
    <property type="entry name" value="REGULATOR OF CHROMOSOME CONDENSATION"/>
    <property type="match status" value="1"/>
</dbReference>
<evidence type="ECO:0000256" key="4">
    <source>
        <dbReference type="SAM" id="MobiDB-lite"/>
    </source>
</evidence>
<feature type="compositionally biased region" description="Low complexity" evidence="4">
    <location>
        <begin position="681"/>
        <end position="695"/>
    </location>
</feature>
<dbReference type="OrthoDB" id="10256179at2759"/>
<name>I7LZX3_TETTS</name>
<dbReference type="PROSITE" id="PS00626">
    <property type="entry name" value="RCC1_2"/>
    <property type="match status" value="1"/>
</dbReference>
<feature type="region of interest" description="Disordered" evidence="4">
    <location>
        <begin position="1"/>
        <end position="89"/>
    </location>
</feature>
<feature type="compositionally biased region" description="Basic and acidic residues" evidence="4">
    <location>
        <begin position="667"/>
        <end position="679"/>
    </location>
</feature>
<dbReference type="InterPro" id="IPR051553">
    <property type="entry name" value="Ran_GTPase-activating"/>
</dbReference>
<feature type="repeat" description="RCC1" evidence="3">
    <location>
        <begin position="383"/>
        <end position="447"/>
    </location>
</feature>
<dbReference type="PRINTS" id="PR00633">
    <property type="entry name" value="RCCNDNSATION"/>
</dbReference>
<keyword evidence="1" id="KW-0344">Guanine-nucleotide releasing factor</keyword>
<dbReference type="GO" id="GO:0005737">
    <property type="term" value="C:cytoplasm"/>
    <property type="evidence" value="ECO:0007669"/>
    <property type="project" value="TreeGrafter"/>
</dbReference>
<feature type="compositionally biased region" description="Basic and acidic residues" evidence="4">
    <location>
        <begin position="538"/>
        <end position="611"/>
    </location>
</feature>
<dbReference type="SUPFAM" id="SSF50985">
    <property type="entry name" value="RCC1/BLIP-II"/>
    <property type="match status" value="1"/>
</dbReference>
<evidence type="ECO:0000256" key="1">
    <source>
        <dbReference type="ARBA" id="ARBA00022658"/>
    </source>
</evidence>
<dbReference type="InterPro" id="IPR009091">
    <property type="entry name" value="RCC1/BLIP-II"/>
</dbReference>
<feature type="repeat" description="RCC1" evidence="3">
    <location>
        <begin position="256"/>
        <end position="309"/>
    </location>
</feature>
<feature type="repeat" description="RCC1" evidence="3">
    <location>
        <begin position="148"/>
        <end position="201"/>
    </location>
</feature>
<dbReference type="GeneID" id="7827362"/>
<dbReference type="RefSeq" id="XP_001032743.3">
    <property type="nucleotide sequence ID" value="XM_001032743.3"/>
</dbReference>
<feature type="compositionally biased region" description="Basic and acidic residues" evidence="4">
    <location>
        <begin position="717"/>
        <end position="726"/>
    </location>
</feature>
<evidence type="ECO:0000256" key="3">
    <source>
        <dbReference type="PROSITE-ProRule" id="PRU00235"/>
    </source>
</evidence>
<feature type="compositionally biased region" description="Polar residues" evidence="4">
    <location>
        <begin position="41"/>
        <end position="60"/>
    </location>
</feature>
<reference evidence="7" key="1">
    <citation type="journal article" date="2006" name="PLoS Biol.">
        <title>Macronuclear genome sequence of the ciliate Tetrahymena thermophila, a model eukaryote.</title>
        <authorList>
            <person name="Eisen J.A."/>
            <person name="Coyne R.S."/>
            <person name="Wu M."/>
            <person name="Wu D."/>
            <person name="Thiagarajan M."/>
            <person name="Wortman J.R."/>
            <person name="Badger J.H."/>
            <person name="Ren Q."/>
            <person name="Amedeo P."/>
            <person name="Jones K.M."/>
            <person name="Tallon L.J."/>
            <person name="Delcher A.L."/>
            <person name="Salzberg S.L."/>
            <person name="Silva J.C."/>
            <person name="Haas B.J."/>
            <person name="Majoros W.H."/>
            <person name="Farzad M."/>
            <person name="Carlton J.M."/>
            <person name="Smith R.K. Jr."/>
            <person name="Garg J."/>
            <person name="Pearlman R.E."/>
            <person name="Karrer K.M."/>
            <person name="Sun L."/>
            <person name="Manning G."/>
            <person name="Elde N.C."/>
            <person name="Turkewitz A.P."/>
            <person name="Asai D.J."/>
            <person name="Wilkes D.E."/>
            <person name="Wang Y."/>
            <person name="Cai H."/>
            <person name="Collins K."/>
            <person name="Stewart B.A."/>
            <person name="Lee S.R."/>
            <person name="Wilamowska K."/>
            <person name="Weinberg Z."/>
            <person name="Ruzzo W.L."/>
            <person name="Wloga D."/>
            <person name="Gaertig J."/>
            <person name="Frankel J."/>
            <person name="Tsao C.-C."/>
            <person name="Gorovsky M.A."/>
            <person name="Keeling P.J."/>
            <person name="Waller R.F."/>
            <person name="Patron N.J."/>
            <person name="Cherry J.M."/>
            <person name="Stover N.A."/>
            <person name="Krieger C.J."/>
            <person name="del Toro C."/>
            <person name="Ryder H.F."/>
            <person name="Williamson S.C."/>
            <person name="Barbeau R.A."/>
            <person name="Hamilton E.P."/>
            <person name="Orias E."/>
        </authorList>
    </citation>
    <scope>NUCLEOTIDE SEQUENCE [LARGE SCALE GENOMIC DNA]</scope>
    <source>
        <strain evidence="7">SB210</strain>
    </source>
</reference>
<feature type="compositionally biased region" description="Basic and acidic residues" evidence="4">
    <location>
        <begin position="1"/>
        <end position="40"/>
    </location>
</feature>
<dbReference type="GO" id="GO:0005085">
    <property type="term" value="F:guanyl-nucleotide exchange factor activity"/>
    <property type="evidence" value="ECO:0007669"/>
    <property type="project" value="TreeGrafter"/>
</dbReference>
<dbReference type="InterPro" id="IPR058923">
    <property type="entry name" value="RCC1-like_dom"/>
</dbReference>
<dbReference type="eggNOG" id="KOG1426">
    <property type="taxonomic scope" value="Eukaryota"/>
</dbReference>
<evidence type="ECO:0000259" key="5">
    <source>
        <dbReference type="Pfam" id="PF25390"/>
    </source>
</evidence>
<dbReference type="PROSITE" id="PS50012">
    <property type="entry name" value="RCC1_3"/>
    <property type="match status" value="6"/>
</dbReference>
<dbReference type="PANTHER" id="PTHR45982">
    <property type="entry name" value="REGULATOR OF CHROMOSOME CONDENSATION"/>
    <property type="match status" value="1"/>
</dbReference>
<dbReference type="Gene3D" id="2.130.10.30">
    <property type="entry name" value="Regulator of chromosome condensation 1/beta-lactamase-inhibitor protein II"/>
    <property type="match status" value="1"/>
</dbReference>
<feature type="compositionally biased region" description="Basic and acidic residues" evidence="4">
    <location>
        <begin position="619"/>
        <end position="629"/>
    </location>
</feature>
<protein>
    <submittedName>
        <fullName evidence="6">Chromosome condensation regulator RCC1 repeat protein</fullName>
    </submittedName>
</protein>
<dbReference type="HOGENOM" id="CLU_381542_0_0_1"/>
<sequence>MSSTNKEDIIPEEDNSRKMEVEKPIEPASTETEKKEEEKQNQPNSDKQAATSEQNNSTAMQAEEEQVNKKEENNNSHNQPPKVDAKPADSLQELTKVYNYGSTEMDQFWLPDSRSETRRPYLNACLKNHVVVQIACGSLHTLILTNLGLVYSQGQNDDGALGRPANDEDEDSDKKAQLVQIPIKVNMIAAGDSHSVAANSELGVCFFWGTYRNTEKANLAPPARTPVRVGNKELYRKKLTKILSGQQHSLVLTDEGELFGWGDPDMGVVGRMPKTRHGYEQALKVAKITQIKVSDIYTGGRHSFLKRQIKKAIPASDGVEEQKAEYAYYSWGLNNFGQLGLDLPEERHLDVVFEPTQIKFFDNLEVKKFCGGESHSIALLEDGTVYGFGRNDIGQFGLGKVKDNHPVYGEIKEINPKPIKIDTFPADHKKIINIWAGANYSYAQEETGQCYSWGFGSNFVLGNRKDEDEDEYNPYVIPRDFYKNEIPTDFAMGTQHVTYYVNLEQQQHSVPKDLLLDADDEYLPHNMRKKTTALAKAAAEKAEKEERAAKRAEEAAKKKEAEAAKKQAEAEKKAEKEKERLAKKQEKEQAEAEKKREKSQPKKEEKQEAEKGKKKTENKKKEEPAETKKRATSSSSKKNGKSESNSKSRSKSKPKTSAASSSKSKSQSKERTKAEDKKAPAKASTASKGKSNGSSSKKKASDEEHAKVSQSKNNKQLKKEPATKKK</sequence>
<dbReference type="AlphaFoldDB" id="I7LZX3"/>
<evidence type="ECO:0000313" key="7">
    <source>
        <dbReference type="Proteomes" id="UP000009168"/>
    </source>
</evidence>
<dbReference type="OMA" id="NFYSTTE"/>
<feature type="compositionally biased region" description="Low complexity" evidence="4">
    <location>
        <begin position="655"/>
        <end position="665"/>
    </location>
</feature>
<dbReference type="InterPro" id="IPR000408">
    <property type="entry name" value="Reg_chr_condens"/>
</dbReference>
<keyword evidence="2" id="KW-0677">Repeat</keyword>
<organism evidence="6 7">
    <name type="scientific">Tetrahymena thermophila (strain SB210)</name>
    <dbReference type="NCBI Taxonomy" id="312017"/>
    <lineage>
        <taxon>Eukaryota</taxon>
        <taxon>Sar</taxon>
        <taxon>Alveolata</taxon>
        <taxon>Ciliophora</taxon>
        <taxon>Intramacronucleata</taxon>
        <taxon>Oligohymenophorea</taxon>
        <taxon>Hymenostomatida</taxon>
        <taxon>Tetrahymenina</taxon>
        <taxon>Tetrahymenidae</taxon>
        <taxon>Tetrahymena</taxon>
    </lineage>
</organism>
<feature type="repeat" description="RCC1" evidence="3">
    <location>
        <begin position="326"/>
        <end position="382"/>
    </location>
</feature>
<feature type="repeat" description="RCC1" evidence="3">
    <location>
        <begin position="448"/>
        <end position="503"/>
    </location>
</feature>
<evidence type="ECO:0000256" key="2">
    <source>
        <dbReference type="ARBA" id="ARBA00022737"/>
    </source>
</evidence>
<feature type="repeat" description="RCC1" evidence="3">
    <location>
        <begin position="95"/>
        <end position="147"/>
    </location>
</feature>
<proteinExistence type="predicted"/>
<gene>
    <name evidence="6" type="ORF">TTHERM_00530380</name>
</gene>
<dbReference type="Proteomes" id="UP000009168">
    <property type="component" value="Unassembled WGS sequence"/>
</dbReference>
<dbReference type="InParanoid" id="I7LZX3"/>
<dbReference type="EMBL" id="GG662522">
    <property type="protein sequence ID" value="EAR85080.3"/>
    <property type="molecule type" value="Genomic_DNA"/>
</dbReference>
<accession>I7LZX3</accession>